<evidence type="ECO:0000313" key="2">
    <source>
        <dbReference type="EMBL" id="JAT25825.1"/>
    </source>
</evidence>
<dbReference type="EMBL" id="GEBQ01014152">
    <property type="protein sequence ID" value="JAT25825.1"/>
    <property type="molecule type" value="Transcribed_RNA"/>
</dbReference>
<proteinExistence type="predicted"/>
<accession>A0A1B6LQ67</accession>
<sequence>MNSRLYTKHGLHLNEDRKLNLAQIIKEGVLGRNNVEEAKIERIEWWDEAEACIDAKLAHLPPKERAQVKSTFMEFKHVLAHSDHQPLGCTSAVKHVIRTGDAALIYK</sequence>
<organism evidence="2">
    <name type="scientific">Graphocephala atropunctata</name>
    <dbReference type="NCBI Taxonomy" id="36148"/>
    <lineage>
        <taxon>Eukaryota</taxon>
        <taxon>Metazoa</taxon>
        <taxon>Ecdysozoa</taxon>
        <taxon>Arthropoda</taxon>
        <taxon>Hexapoda</taxon>
        <taxon>Insecta</taxon>
        <taxon>Pterygota</taxon>
        <taxon>Neoptera</taxon>
        <taxon>Paraneoptera</taxon>
        <taxon>Hemiptera</taxon>
        <taxon>Auchenorrhyncha</taxon>
        <taxon>Membracoidea</taxon>
        <taxon>Cicadellidae</taxon>
        <taxon>Cicadellinae</taxon>
        <taxon>Cicadellini</taxon>
        <taxon>Graphocephala</taxon>
    </lineage>
</organism>
<gene>
    <name evidence="1" type="ORF">g.6147</name>
    <name evidence="2" type="ORF">g.6148</name>
</gene>
<reference evidence="2" key="1">
    <citation type="submission" date="2015-11" db="EMBL/GenBank/DDBJ databases">
        <title>De novo transcriptome assembly of four potential Pierce s Disease insect vectors from Arizona vineyards.</title>
        <authorList>
            <person name="Tassone E.E."/>
        </authorList>
    </citation>
    <scope>NUCLEOTIDE SEQUENCE</scope>
</reference>
<name>A0A1B6LQ67_9HEMI</name>
<protein>
    <submittedName>
        <fullName evidence="2">Uncharacterized protein</fullName>
    </submittedName>
</protein>
<evidence type="ECO:0000313" key="1">
    <source>
        <dbReference type="EMBL" id="JAT21112.1"/>
    </source>
</evidence>
<dbReference type="EMBL" id="GEBQ01018865">
    <property type="protein sequence ID" value="JAT21112.1"/>
    <property type="molecule type" value="Transcribed_RNA"/>
</dbReference>
<dbReference type="AlphaFoldDB" id="A0A1B6LQ67"/>